<dbReference type="Pfam" id="PF00196">
    <property type="entry name" value="GerE"/>
    <property type="match status" value="1"/>
</dbReference>
<dbReference type="AlphaFoldDB" id="A0A6S7BJG5"/>
<dbReference type="PANTHER" id="PTHR44688">
    <property type="entry name" value="DNA-BINDING TRANSCRIPTIONAL ACTIVATOR DEVR_DOSR"/>
    <property type="match status" value="1"/>
</dbReference>
<dbReference type="GO" id="GO:0016887">
    <property type="term" value="F:ATP hydrolysis activity"/>
    <property type="evidence" value="ECO:0007669"/>
    <property type="project" value="InterPro"/>
</dbReference>
<dbReference type="Gene3D" id="1.25.40.10">
    <property type="entry name" value="Tetratricopeptide repeat domain"/>
    <property type="match status" value="1"/>
</dbReference>
<dbReference type="Pfam" id="PF25873">
    <property type="entry name" value="WHD_MalT"/>
    <property type="match status" value="1"/>
</dbReference>
<dbReference type="InterPro" id="IPR027417">
    <property type="entry name" value="P-loop_NTPase"/>
</dbReference>
<dbReference type="SUPFAM" id="SSF46894">
    <property type="entry name" value="C-terminal effector domain of the bipartite response regulators"/>
    <property type="match status" value="1"/>
</dbReference>
<evidence type="ECO:0000256" key="3">
    <source>
        <dbReference type="ARBA" id="ARBA00023163"/>
    </source>
</evidence>
<sequence>MASTIHGADGAATELILKTIAPRATQHLLVRARLSADEARLRNLQVALVQAPAGYGKTSLLTQWRREHLARGVAVAWLSVDERDDARRLLLGLVHAVRAGCARPTFGRLVLSGAAASSRELEGITAWLAEVAQLSINVVLIVDEADRLPAGGSAALSYLLHNAPQNLRVAVSARRGLDDAAGDLLAYGAGELIGPELLRFRLDEAIALISERFGARVDADVSAQLFELSDGWPLGFQLALAAMARADDPREAAQALSADRGGLRHHLVGALIAKLSAEDNAFLTRISVVDRLHPQLCVALTGDDEALERLARLVRDTPVFIASEDSAWCRLHVLVRDVLRGRLADLPEAERAALHSRASAWLAAQGMLGEAARHAHAAGQHQAAYDLAERCLHDAVKEGNLAAVLDWLELLPEAELERRPRLRLAAAWVLALGERHPEAERQVEHVLADPAAGTELRYECAMILSAAAYYADNTDRFVTLLEPWLDTVPSATSWLAQIHANRRSALAILQGEPAQARRYQQLAPRRESATGLGYVKRWGDHTIGLSYLLEGQPSLAEAVLMPALASAEADLGRRHPLTCMFAAMCAAVCYETDRVEQAAALLANRLDVLERGGTPEMVTLAYRTAAQIAAVQGVEHRALDLLEALHAMGVGRRLPRLCIVSLAEQVRLHAGRYRTQTCEALVQRIDEIVAHEAARHGPLWLRPVAMLQALSHAYASVAARRWPESLDALAVALEQANAMKLGRYRIEIMVLQAFALEQTGAQGRPLLLEAMNLAHAYGLTRTLADAHPGSADWMRRVGEEAADAGQPIHAMPAPRVVPIPARPASGAPRAVPSVVLTPKEREILELLARNLSNKEIALAMSVGEETVKWHLKNLFDKLDASSRKHAVRRALVLGLLEAAQ</sequence>
<dbReference type="EMBL" id="CADIKK010000029">
    <property type="protein sequence ID" value="CAB3801119.1"/>
    <property type="molecule type" value="Genomic_DNA"/>
</dbReference>
<proteinExistence type="predicted"/>
<dbReference type="InterPro" id="IPR011990">
    <property type="entry name" value="TPR-like_helical_dom_sf"/>
</dbReference>
<keyword evidence="1" id="KW-0805">Transcription regulation</keyword>
<feature type="domain" description="HTH luxR-type" evidence="4">
    <location>
        <begin position="829"/>
        <end position="894"/>
    </location>
</feature>
<dbReference type="InterPro" id="IPR016032">
    <property type="entry name" value="Sig_transdc_resp-reg_C-effctor"/>
</dbReference>
<dbReference type="PANTHER" id="PTHR44688:SF16">
    <property type="entry name" value="DNA-BINDING TRANSCRIPTIONAL ACTIVATOR DEVR_DOSR"/>
    <property type="match status" value="1"/>
</dbReference>
<evidence type="ECO:0000259" key="4">
    <source>
        <dbReference type="PROSITE" id="PS50043"/>
    </source>
</evidence>
<dbReference type="InterPro" id="IPR059106">
    <property type="entry name" value="WHD_MalT"/>
</dbReference>
<dbReference type="GO" id="GO:0003677">
    <property type="term" value="F:DNA binding"/>
    <property type="evidence" value="ECO:0007669"/>
    <property type="project" value="UniProtKB-KW"/>
</dbReference>
<dbReference type="GO" id="GO:0006355">
    <property type="term" value="P:regulation of DNA-templated transcription"/>
    <property type="evidence" value="ECO:0007669"/>
    <property type="project" value="InterPro"/>
</dbReference>
<evidence type="ECO:0000256" key="1">
    <source>
        <dbReference type="ARBA" id="ARBA00023015"/>
    </source>
</evidence>
<keyword evidence="6" id="KW-1185">Reference proteome</keyword>
<dbReference type="InterPro" id="IPR036388">
    <property type="entry name" value="WH-like_DNA-bd_sf"/>
</dbReference>
<dbReference type="PROSITE" id="PS50043">
    <property type="entry name" value="HTH_LUXR_2"/>
    <property type="match status" value="1"/>
</dbReference>
<dbReference type="InterPro" id="IPR049945">
    <property type="entry name" value="AAA_22"/>
</dbReference>
<name>A0A6S7BJG5_9BURK</name>
<dbReference type="Gene3D" id="1.10.10.10">
    <property type="entry name" value="Winged helix-like DNA-binding domain superfamily/Winged helix DNA-binding domain"/>
    <property type="match status" value="1"/>
</dbReference>
<evidence type="ECO:0000256" key="2">
    <source>
        <dbReference type="ARBA" id="ARBA00023125"/>
    </source>
</evidence>
<dbReference type="InterPro" id="IPR000792">
    <property type="entry name" value="Tscrpt_reg_LuxR_C"/>
</dbReference>
<organism evidence="5 6">
    <name type="scientific">Paraburkholderia ultramafica</name>
    <dbReference type="NCBI Taxonomy" id="1544867"/>
    <lineage>
        <taxon>Bacteria</taxon>
        <taxon>Pseudomonadati</taxon>
        <taxon>Pseudomonadota</taxon>
        <taxon>Betaproteobacteria</taxon>
        <taxon>Burkholderiales</taxon>
        <taxon>Burkholderiaceae</taxon>
        <taxon>Paraburkholderia</taxon>
    </lineage>
</organism>
<evidence type="ECO:0000313" key="6">
    <source>
        <dbReference type="Proteomes" id="UP000494365"/>
    </source>
</evidence>
<dbReference type="SUPFAM" id="SSF52540">
    <property type="entry name" value="P-loop containing nucleoside triphosphate hydrolases"/>
    <property type="match status" value="1"/>
</dbReference>
<dbReference type="PRINTS" id="PR00038">
    <property type="entry name" value="HTHLUXR"/>
</dbReference>
<gene>
    <name evidence="5" type="primary">malT_3</name>
    <name evidence="5" type="ORF">LMG28614_05331</name>
</gene>
<dbReference type="CDD" id="cd06170">
    <property type="entry name" value="LuxR_C_like"/>
    <property type="match status" value="1"/>
</dbReference>
<dbReference type="Proteomes" id="UP000494365">
    <property type="component" value="Unassembled WGS sequence"/>
</dbReference>
<accession>A0A6S7BJG5</accession>
<dbReference type="SMART" id="SM00421">
    <property type="entry name" value="HTH_LUXR"/>
    <property type="match status" value="1"/>
</dbReference>
<keyword evidence="3" id="KW-0804">Transcription</keyword>
<protein>
    <submittedName>
        <fullName evidence="5">HTH-type transcriptional regulator MalT</fullName>
    </submittedName>
</protein>
<dbReference type="Pfam" id="PF13401">
    <property type="entry name" value="AAA_22"/>
    <property type="match status" value="1"/>
</dbReference>
<dbReference type="RefSeq" id="WP_175152355.1">
    <property type="nucleotide sequence ID" value="NZ_CADIKK010000029.1"/>
</dbReference>
<reference evidence="5 6" key="1">
    <citation type="submission" date="2020-04" db="EMBL/GenBank/DDBJ databases">
        <authorList>
            <person name="De Canck E."/>
        </authorList>
    </citation>
    <scope>NUCLEOTIDE SEQUENCE [LARGE SCALE GENOMIC DNA]</scope>
    <source>
        <strain evidence="5 6">LMG 28614</strain>
    </source>
</reference>
<evidence type="ECO:0000313" key="5">
    <source>
        <dbReference type="EMBL" id="CAB3801119.1"/>
    </source>
</evidence>
<keyword evidence="2" id="KW-0238">DNA-binding</keyword>